<dbReference type="Proteomes" id="UP000698963">
    <property type="component" value="Unassembled WGS sequence"/>
</dbReference>
<keyword evidence="1" id="KW-0732">Signal</keyword>
<dbReference type="EMBL" id="DYZA01000217">
    <property type="protein sequence ID" value="HJD98081.1"/>
    <property type="molecule type" value="Genomic_DNA"/>
</dbReference>
<evidence type="ECO:0000313" key="4">
    <source>
        <dbReference type="Proteomes" id="UP000698963"/>
    </source>
</evidence>
<reference evidence="3" key="1">
    <citation type="journal article" date="2021" name="PeerJ">
        <title>Extensive microbial diversity within the chicken gut microbiome revealed by metagenomics and culture.</title>
        <authorList>
            <person name="Gilroy R."/>
            <person name="Ravi A."/>
            <person name="Getino M."/>
            <person name="Pursley I."/>
            <person name="Horton D.L."/>
            <person name="Alikhan N.F."/>
            <person name="Baker D."/>
            <person name="Gharbi K."/>
            <person name="Hall N."/>
            <person name="Watson M."/>
            <person name="Adriaenssens E.M."/>
            <person name="Foster-Nyarko E."/>
            <person name="Jarju S."/>
            <person name="Secka A."/>
            <person name="Antonio M."/>
            <person name="Oren A."/>
            <person name="Chaudhuri R.R."/>
            <person name="La Ragione R."/>
            <person name="Hildebrand F."/>
            <person name="Pallen M.J."/>
        </authorList>
    </citation>
    <scope>NUCLEOTIDE SEQUENCE</scope>
    <source>
        <strain evidence="3">ChiGjej2B2-19336</strain>
    </source>
</reference>
<dbReference type="InterPro" id="IPR002491">
    <property type="entry name" value="ABC_transptr_periplasmic_BD"/>
</dbReference>
<evidence type="ECO:0000313" key="3">
    <source>
        <dbReference type="EMBL" id="HJD98081.1"/>
    </source>
</evidence>
<feature type="chain" id="PRO_5038123436" evidence="1">
    <location>
        <begin position="22"/>
        <end position="389"/>
    </location>
</feature>
<comment type="caution">
    <text evidence="3">The sequence shown here is derived from an EMBL/GenBank/DDBJ whole genome shotgun (WGS) entry which is preliminary data.</text>
</comment>
<protein>
    <submittedName>
        <fullName evidence="3">ABC transporter substrate-binding protein</fullName>
    </submittedName>
</protein>
<gene>
    <name evidence="3" type="ORF">K8W16_10610</name>
</gene>
<dbReference type="PROSITE" id="PS50983">
    <property type="entry name" value="FE_B12_PBP"/>
    <property type="match status" value="1"/>
</dbReference>
<dbReference type="AlphaFoldDB" id="A0A921AXX1"/>
<dbReference type="SUPFAM" id="SSF53807">
    <property type="entry name" value="Helical backbone' metal receptor"/>
    <property type="match status" value="1"/>
</dbReference>
<evidence type="ECO:0000256" key="1">
    <source>
        <dbReference type="SAM" id="SignalP"/>
    </source>
</evidence>
<proteinExistence type="predicted"/>
<name>A0A921AXX1_9BACT</name>
<dbReference type="InterPro" id="IPR050902">
    <property type="entry name" value="ABC_Transporter_SBP"/>
</dbReference>
<feature type="signal peptide" evidence="1">
    <location>
        <begin position="1"/>
        <end position="21"/>
    </location>
</feature>
<sequence length="389" mass="43050">MKLSLSLAAAVLTLLYSTAQAGIIVDMRGKAVSVPDDPASVATIDDGFIEGVMTHLGVIDRVKAIGSWSMKRDYRYVIPSRLGEAREYRGWSTMKYLHPWLDALPCVNSPQGNIISYETLALAAPDVVLLRVGDTTVGTDREKVQKTVDTIEALGLPLIVLYSPTWFRTSDLSTMKTEAGIIGELFGQKKKAEALADHLAETEALIRQRTSSIPEEEKASVLLLGLRPDIRQKGGAGTVHGRDTPESYILEQIVHAKNAFRGSGTSVPMSAEQVYACDPDVIILPTANGYHPPMELCEAPYYENLQELRAVKSGRVYALPWSPMNAARRMEYPLDMLIIAKAAYPERFADINVYEFALRFYQNVYGVDEEKARGLRSTQLLDWMAESGF</sequence>
<reference evidence="3" key="2">
    <citation type="submission" date="2021-09" db="EMBL/GenBank/DDBJ databases">
        <authorList>
            <person name="Gilroy R."/>
        </authorList>
    </citation>
    <scope>NUCLEOTIDE SEQUENCE</scope>
    <source>
        <strain evidence="3">ChiGjej2B2-19336</strain>
    </source>
</reference>
<dbReference type="RefSeq" id="WP_304123488.1">
    <property type="nucleotide sequence ID" value="NZ_DYZA01000217.1"/>
</dbReference>
<dbReference type="Pfam" id="PF01497">
    <property type="entry name" value="Peripla_BP_2"/>
    <property type="match status" value="1"/>
</dbReference>
<dbReference type="PANTHER" id="PTHR30535:SF34">
    <property type="entry name" value="MOLYBDATE-BINDING PROTEIN MOLA"/>
    <property type="match status" value="1"/>
</dbReference>
<dbReference type="PANTHER" id="PTHR30535">
    <property type="entry name" value="VITAMIN B12-BINDING PROTEIN"/>
    <property type="match status" value="1"/>
</dbReference>
<dbReference type="Gene3D" id="3.40.50.1980">
    <property type="entry name" value="Nitrogenase molybdenum iron protein domain"/>
    <property type="match status" value="2"/>
</dbReference>
<evidence type="ECO:0000259" key="2">
    <source>
        <dbReference type="PROSITE" id="PS50983"/>
    </source>
</evidence>
<feature type="domain" description="Fe/B12 periplasmic-binding" evidence="2">
    <location>
        <begin position="50"/>
        <end position="347"/>
    </location>
</feature>
<accession>A0A921AXX1</accession>
<organism evidence="3 4">
    <name type="scientific">Mailhella massiliensis</name>
    <dbReference type="NCBI Taxonomy" id="1903261"/>
    <lineage>
        <taxon>Bacteria</taxon>
        <taxon>Pseudomonadati</taxon>
        <taxon>Thermodesulfobacteriota</taxon>
        <taxon>Desulfovibrionia</taxon>
        <taxon>Desulfovibrionales</taxon>
        <taxon>Desulfovibrionaceae</taxon>
        <taxon>Mailhella</taxon>
    </lineage>
</organism>